<accession>A0ACC5WD46</accession>
<dbReference type="Proteomes" id="UP000829447">
    <property type="component" value="Linkage Group LG4"/>
</dbReference>
<evidence type="ECO:0000313" key="1">
    <source>
        <dbReference type="EMBL" id="MCI4376964.1"/>
    </source>
</evidence>
<proteinExistence type="predicted"/>
<reference evidence="1 2" key="1">
    <citation type="journal article" date="2022" name="bioRxiv">
        <title>An ancient truncated duplication of the anti-Mullerian hormone receptor type 2 gene is a potential conserved master sex determinant in the Pangasiidae catfish family.</title>
        <authorList>
            <person name="Wen M."/>
            <person name="Pan Q."/>
            <person name="Jouanno E."/>
            <person name="Montfort J."/>
            <person name="Zahm M."/>
            <person name="Cabau C."/>
            <person name="Klopp C."/>
            <person name="Iampietro C."/>
            <person name="Roques C."/>
            <person name="Bouchez O."/>
            <person name="Castinel A."/>
            <person name="Donnadieu C."/>
            <person name="Parrinello H."/>
            <person name="Poncet C."/>
            <person name="Belmonte E."/>
            <person name="Gautier V."/>
            <person name="Avarre J.-C."/>
            <person name="Dugue R."/>
            <person name="Gustiano R."/>
            <person name="Ha T.T.T."/>
            <person name="Campet M."/>
            <person name="Sriphairoj K."/>
            <person name="Ribolli J."/>
            <person name="de Almeida F.L."/>
            <person name="Desvignes T."/>
            <person name="Postlethwait J.H."/>
            <person name="Bucao C.F."/>
            <person name="Robinson-Rechavi M."/>
            <person name="Bobe J."/>
            <person name="Herpin A."/>
            <person name="Guiguen Y."/>
        </authorList>
    </citation>
    <scope>NUCLEOTIDE SEQUENCE [LARGE SCALE GENOMIC DNA]</scope>
    <source>
        <strain evidence="1">YG-Dec2019</strain>
    </source>
</reference>
<name>A0ACC5WD46_PANGG</name>
<evidence type="ECO:0000313" key="2">
    <source>
        <dbReference type="Proteomes" id="UP000829447"/>
    </source>
</evidence>
<organism evidence="1 2">
    <name type="scientific">Pangasianodon gigas</name>
    <name type="common">Mekong giant catfish</name>
    <name type="synonym">Pangasius gigas</name>
    <dbReference type="NCBI Taxonomy" id="30993"/>
    <lineage>
        <taxon>Eukaryota</taxon>
        <taxon>Metazoa</taxon>
        <taxon>Chordata</taxon>
        <taxon>Craniata</taxon>
        <taxon>Vertebrata</taxon>
        <taxon>Euteleostomi</taxon>
        <taxon>Actinopterygii</taxon>
        <taxon>Neopterygii</taxon>
        <taxon>Teleostei</taxon>
        <taxon>Ostariophysi</taxon>
        <taxon>Siluriformes</taxon>
        <taxon>Pangasiidae</taxon>
        <taxon>Pangasianodon</taxon>
    </lineage>
</organism>
<sequence>MEKATPGVVEADHIPPKDSVNKLREFLKNNPAQKFLFEEKHKELYKLVMSMENDKLGKQLICMNALHWDHQRALTSGNSTESQASRHLLTETLKSGDMEKVLKQSLILAHPECSDKVRRSLGRGAIRPATLLPLHHLGQHGPQPSVRCVRLQNEREREVRRIQQWSTTKCSFYLSESLLARLHPLDRIWCPIFSKIIQRAGDIRIVRHKPTIIASQPQELFGLGSRAGRNHCCLINLGTHLPMTQVEAQIPYFHPSNRTLLWVRRESCSSQRSQNSPQVLHVWLPSITIDNNVVQISSGISSLRTEDSVHESLEPSGGPGQLKR</sequence>
<keyword evidence="2" id="KW-1185">Reference proteome</keyword>
<protein>
    <submittedName>
        <fullName evidence="1">Uncharacterized protein</fullName>
    </submittedName>
</protein>
<gene>
    <name evidence="1" type="ORF">PGIGA_G00197780</name>
</gene>
<comment type="caution">
    <text evidence="1">The sequence shown here is derived from an EMBL/GenBank/DDBJ whole genome shotgun (WGS) entry which is preliminary data.</text>
</comment>
<dbReference type="EMBL" id="CM040457">
    <property type="protein sequence ID" value="MCI4376964.1"/>
    <property type="molecule type" value="Genomic_DNA"/>
</dbReference>